<dbReference type="PROSITE" id="PS51186">
    <property type="entry name" value="GNAT"/>
    <property type="match status" value="1"/>
</dbReference>
<dbReference type="Proteomes" id="UP000236311">
    <property type="component" value="Unassembled WGS sequence"/>
</dbReference>
<dbReference type="AlphaFoldDB" id="A0A2K4ZE28"/>
<dbReference type="Gene3D" id="3.40.630.30">
    <property type="match status" value="1"/>
</dbReference>
<dbReference type="EMBL" id="OFSM01000006">
    <property type="protein sequence ID" value="SOY28727.1"/>
    <property type="molecule type" value="Genomic_DNA"/>
</dbReference>
<protein>
    <submittedName>
        <fullName evidence="2">Acetyltransferase (GNAT) family protein</fullName>
    </submittedName>
</protein>
<evidence type="ECO:0000259" key="1">
    <source>
        <dbReference type="PROSITE" id="PS51186"/>
    </source>
</evidence>
<proteinExistence type="predicted"/>
<feature type="domain" description="N-acetyltransferase" evidence="1">
    <location>
        <begin position="87"/>
        <end position="246"/>
    </location>
</feature>
<sequence>MYLKKKKVLIDGTERILYITDHKDTAEQLRAAGEAVLIYLHADNRDQDFSGYLFAVEDPEDLEPEYVERVYRRLKGLPWNILETASCLVRETTPEDVDVFYRIYSNPAITRYMETLYPEVEQEKQYVREYIEKVYTFYGFGVWTVVERESGAVIGRAGISYREGFEEPELGFIIGVPWQGKGYAYEVCEAILGYASAALGFTRIQALVETENLPSLRLCRKLGFDYDSKIALREREYYRLIITELPPWRRELL</sequence>
<gene>
    <name evidence="2" type="ORF">AMURIS_01438</name>
</gene>
<dbReference type="PANTHER" id="PTHR43792">
    <property type="entry name" value="GNAT FAMILY, PUTATIVE (AFU_ORTHOLOGUE AFUA_3G00765)-RELATED-RELATED"/>
    <property type="match status" value="1"/>
</dbReference>
<dbReference type="SUPFAM" id="SSF55729">
    <property type="entry name" value="Acyl-CoA N-acyltransferases (Nat)"/>
    <property type="match status" value="1"/>
</dbReference>
<organism evidence="2 3">
    <name type="scientific">Acetatifactor muris</name>
    <dbReference type="NCBI Taxonomy" id="879566"/>
    <lineage>
        <taxon>Bacteria</taxon>
        <taxon>Bacillati</taxon>
        <taxon>Bacillota</taxon>
        <taxon>Clostridia</taxon>
        <taxon>Lachnospirales</taxon>
        <taxon>Lachnospiraceae</taxon>
        <taxon>Acetatifactor</taxon>
    </lineage>
</organism>
<name>A0A2K4ZE28_9FIRM</name>
<dbReference type="InterPro" id="IPR051531">
    <property type="entry name" value="N-acetyltransferase"/>
</dbReference>
<reference evidence="2 3" key="1">
    <citation type="submission" date="2018-01" db="EMBL/GenBank/DDBJ databases">
        <authorList>
            <person name="Gaut B.S."/>
            <person name="Morton B.R."/>
            <person name="Clegg M.T."/>
            <person name="Duvall M.R."/>
        </authorList>
    </citation>
    <scope>NUCLEOTIDE SEQUENCE [LARGE SCALE GENOMIC DNA]</scope>
    <source>
        <strain evidence="2">GP69</strain>
    </source>
</reference>
<dbReference type="Pfam" id="PF13302">
    <property type="entry name" value="Acetyltransf_3"/>
    <property type="match status" value="1"/>
</dbReference>
<dbReference type="GO" id="GO:0016747">
    <property type="term" value="F:acyltransferase activity, transferring groups other than amino-acyl groups"/>
    <property type="evidence" value="ECO:0007669"/>
    <property type="project" value="InterPro"/>
</dbReference>
<evidence type="ECO:0000313" key="2">
    <source>
        <dbReference type="EMBL" id="SOY28727.1"/>
    </source>
</evidence>
<dbReference type="InterPro" id="IPR016181">
    <property type="entry name" value="Acyl_CoA_acyltransferase"/>
</dbReference>
<evidence type="ECO:0000313" key="3">
    <source>
        <dbReference type="Proteomes" id="UP000236311"/>
    </source>
</evidence>
<keyword evidence="3" id="KW-1185">Reference proteome</keyword>
<accession>A0A2K4ZE28</accession>
<keyword evidence="2" id="KW-0808">Transferase</keyword>
<dbReference type="OrthoDB" id="9798081at2"/>
<dbReference type="InterPro" id="IPR000182">
    <property type="entry name" value="GNAT_dom"/>
</dbReference>
<dbReference type="PANTHER" id="PTHR43792:SF1">
    <property type="entry name" value="N-ACETYLTRANSFERASE DOMAIN-CONTAINING PROTEIN"/>
    <property type="match status" value="1"/>
</dbReference>